<evidence type="ECO:0000313" key="2">
    <source>
        <dbReference type="Proteomes" id="UP000626109"/>
    </source>
</evidence>
<proteinExistence type="predicted"/>
<dbReference type="PROSITE" id="PS50896">
    <property type="entry name" value="LISH"/>
    <property type="match status" value="1"/>
</dbReference>
<sequence length="102" mass="11289">MAVASMLVVNVGPSDDGEKVAAEDLDDRTRHQYKVVLQFLQEKQLFETLAQFESETGVTFNERHLPVAGMLEACLDMFGGYCNSETVATQSEQDKVGNEAEE</sequence>
<reference evidence="1" key="1">
    <citation type="submission" date="2021-02" db="EMBL/GenBank/DDBJ databases">
        <authorList>
            <person name="Dougan E. K."/>
            <person name="Rhodes N."/>
            <person name="Thang M."/>
            <person name="Chan C."/>
        </authorList>
    </citation>
    <scope>NUCLEOTIDE SEQUENCE</scope>
</reference>
<protein>
    <recommendedName>
        <fullName evidence="3">LisH domain-containing protein</fullName>
    </recommendedName>
</protein>
<comment type="caution">
    <text evidence="1">The sequence shown here is derived from an EMBL/GenBank/DDBJ whole genome shotgun (WGS) entry which is preliminary data.</text>
</comment>
<evidence type="ECO:0008006" key="3">
    <source>
        <dbReference type="Google" id="ProtNLM"/>
    </source>
</evidence>
<dbReference type="AlphaFoldDB" id="A0A813KLP2"/>
<evidence type="ECO:0000313" key="1">
    <source>
        <dbReference type="EMBL" id="CAE8707944.1"/>
    </source>
</evidence>
<organism evidence="1 2">
    <name type="scientific">Polarella glacialis</name>
    <name type="common">Dinoflagellate</name>
    <dbReference type="NCBI Taxonomy" id="89957"/>
    <lineage>
        <taxon>Eukaryota</taxon>
        <taxon>Sar</taxon>
        <taxon>Alveolata</taxon>
        <taxon>Dinophyceae</taxon>
        <taxon>Suessiales</taxon>
        <taxon>Suessiaceae</taxon>
        <taxon>Polarella</taxon>
    </lineage>
</organism>
<accession>A0A813KLP2</accession>
<gene>
    <name evidence="1" type="ORF">PGLA2088_LOCUS34727</name>
</gene>
<name>A0A813KLP2_POLGL</name>
<feature type="non-terminal residue" evidence="1">
    <location>
        <position position="102"/>
    </location>
</feature>
<dbReference type="InterPro" id="IPR006594">
    <property type="entry name" value="LisH"/>
</dbReference>
<dbReference type="Proteomes" id="UP000626109">
    <property type="component" value="Unassembled WGS sequence"/>
</dbReference>
<dbReference type="EMBL" id="CAJNNW010031540">
    <property type="protein sequence ID" value="CAE8707944.1"/>
    <property type="molecule type" value="Genomic_DNA"/>
</dbReference>